<organism evidence="1">
    <name type="scientific">marine sediment metagenome</name>
    <dbReference type="NCBI Taxonomy" id="412755"/>
    <lineage>
        <taxon>unclassified sequences</taxon>
        <taxon>metagenomes</taxon>
        <taxon>ecological metagenomes</taxon>
    </lineage>
</organism>
<dbReference type="EMBL" id="LAZR01019704">
    <property type="protein sequence ID" value="KKL91548.1"/>
    <property type="molecule type" value="Genomic_DNA"/>
</dbReference>
<sequence length="186" mass="21068">MTNGFMKTINVEIEGTSPLLMNKYNVEAELERQKGKRITKIYDPKIESEKSAYWGSGKKKELIVPSEVLYASILNASSFHRIGKRSAKSILAGSIRIEPMEVSLGTNKYVIDTRPVVIQRARVLKSRAKLENWKITFTIVYSEDLIADPQIIKTVLEEAGMRIGIMDFRPQKGGMYGCFKINKFTS</sequence>
<comment type="caution">
    <text evidence="1">The sequence shown here is derived from an EMBL/GenBank/DDBJ whole genome shotgun (WGS) entry which is preliminary data.</text>
</comment>
<gene>
    <name evidence="1" type="ORF">LCGC14_1893590</name>
</gene>
<proteinExistence type="predicted"/>
<evidence type="ECO:0000313" key="1">
    <source>
        <dbReference type="EMBL" id="KKL91548.1"/>
    </source>
</evidence>
<protein>
    <submittedName>
        <fullName evidence="1">Uncharacterized protein</fullName>
    </submittedName>
</protein>
<dbReference type="AlphaFoldDB" id="A0A0F9FZ00"/>
<accession>A0A0F9FZ00</accession>
<reference evidence="1" key="1">
    <citation type="journal article" date="2015" name="Nature">
        <title>Complex archaea that bridge the gap between prokaryotes and eukaryotes.</title>
        <authorList>
            <person name="Spang A."/>
            <person name="Saw J.H."/>
            <person name="Jorgensen S.L."/>
            <person name="Zaremba-Niedzwiedzka K."/>
            <person name="Martijn J."/>
            <person name="Lind A.E."/>
            <person name="van Eijk R."/>
            <person name="Schleper C."/>
            <person name="Guy L."/>
            <person name="Ettema T.J."/>
        </authorList>
    </citation>
    <scope>NUCLEOTIDE SEQUENCE</scope>
</reference>
<name>A0A0F9FZ00_9ZZZZ</name>